<dbReference type="RefSeq" id="WP_137449166.1">
    <property type="nucleotide sequence ID" value="NZ_SZZH01000001.1"/>
</dbReference>
<dbReference type="PANTHER" id="PTHR10381">
    <property type="entry name" value="ATP-DEPENDENT CLP PROTEASE PROTEOLYTIC SUBUNIT"/>
    <property type="match status" value="1"/>
</dbReference>
<evidence type="ECO:0000256" key="7">
    <source>
        <dbReference type="SAM" id="MobiDB-lite"/>
    </source>
</evidence>
<dbReference type="GO" id="GO:0009368">
    <property type="term" value="C:endopeptidase Clp complex"/>
    <property type="evidence" value="ECO:0007669"/>
    <property type="project" value="TreeGrafter"/>
</dbReference>
<dbReference type="GO" id="GO:0006515">
    <property type="term" value="P:protein quality control for misfolded or incompletely synthesized proteins"/>
    <property type="evidence" value="ECO:0007669"/>
    <property type="project" value="TreeGrafter"/>
</dbReference>
<gene>
    <name evidence="8" type="ORF">FDO65_10070</name>
</gene>
<dbReference type="NCBIfam" id="NF045542">
    <property type="entry name" value="Clp_rel_HeadMat"/>
    <property type="match status" value="1"/>
</dbReference>
<dbReference type="OrthoDB" id="9806592at2"/>
<dbReference type="EMBL" id="SZZH01000001">
    <property type="protein sequence ID" value="TKV61861.1"/>
    <property type="molecule type" value="Genomic_DNA"/>
</dbReference>
<dbReference type="AlphaFoldDB" id="A0A4U6QN38"/>
<evidence type="ECO:0000256" key="4">
    <source>
        <dbReference type="ARBA" id="ARBA00022801"/>
    </source>
</evidence>
<organism evidence="8 9">
    <name type="scientific">Nakamurella flava</name>
    <dbReference type="NCBI Taxonomy" id="2576308"/>
    <lineage>
        <taxon>Bacteria</taxon>
        <taxon>Bacillati</taxon>
        <taxon>Actinomycetota</taxon>
        <taxon>Actinomycetes</taxon>
        <taxon>Nakamurellales</taxon>
        <taxon>Nakamurellaceae</taxon>
        <taxon>Nakamurella</taxon>
    </lineage>
</organism>
<dbReference type="Pfam" id="PF00574">
    <property type="entry name" value="CLP_protease"/>
    <property type="match status" value="1"/>
</dbReference>
<feature type="region of interest" description="Disordered" evidence="7">
    <location>
        <begin position="231"/>
        <end position="250"/>
    </location>
</feature>
<dbReference type="InterPro" id="IPR029045">
    <property type="entry name" value="ClpP/crotonase-like_dom_sf"/>
</dbReference>
<dbReference type="Proteomes" id="UP000306985">
    <property type="component" value="Unassembled WGS sequence"/>
</dbReference>
<keyword evidence="5" id="KW-0720">Serine protease</keyword>
<dbReference type="InterPro" id="IPR001907">
    <property type="entry name" value="ClpP"/>
</dbReference>
<evidence type="ECO:0000313" key="9">
    <source>
        <dbReference type="Proteomes" id="UP000306985"/>
    </source>
</evidence>
<keyword evidence="3 8" id="KW-0645">Protease</keyword>
<keyword evidence="4" id="KW-0378">Hydrolase</keyword>
<dbReference type="InterPro" id="IPR023562">
    <property type="entry name" value="ClpP/TepA"/>
</dbReference>
<evidence type="ECO:0000256" key="3">
    <source>
        <dbReference type="ARBA" id="ARBA00022670"/>
    </source>
</evidence>
<dbReference type="PRINTS" id="PR00127">
    <property type="entry name" value="CLPPROTEASEP"/>
</dbReference>
<comment type="caution">
    <text evidence="8">The sequence shown here is derived from an EMBL/GenBank/DDBJ whole genome shotgun (WGS) entry which is preliminary data.</text>
</comment>
<dbReference type="SUPFAM" id="SSF52096">
    <property type="entry name" value="ClpP/crotonase"/>
    <property type="match status" value="1"/>
</dbReference>
<evidence type="ECO:0000313" key="8">
    <source>
        <dbReference type="EMBL" id="TKV61861.1"/>
    </source>
</evidence>
<feature type="compositionally biased region" description="Low complexity" evidence="7">
    <location>
        <begin position="237"/>
        <end position="249"/>
    </location>
</feature>
<evidence type="ECO:0000256" key="2">
    <source>
        <dbReference type="ARBA" id="ARBA00022490"/>
    </source>
</evidence>
<dbReference type="GO" id="GO:0004176">
    <property type="term" value="F:ATP-dependent peptidase activity"/>
    <property type="evidence" value="ECO:0007669"/>
    <property type="project" value="InterPro"/>
</dbReference>
<accession>A0A4U6QN38</accession>
<evidence type="ECO:0000256" key="1">
    <source>
        <dbReference type="ARBA" id="ARBA00007039"/>
    </source>
</evidence>
<dbReference type="CDD" id="cd07016">
    <property type="entry name" value="S14_ClpP_1"/>
    <property type="match status" value="1"/>
</dbReference>
<comment type="similarity">
    <text evidence="1 6">Belongs to the peptidase S14 family.</text>
</comment>
<dbReference type="GO" id="GO:0051117">
    <property type="term" value="F:ATPase binding"/>
    <property type="evidence" value="ECO:0007669"/>
    <property type="project" value="TreeGrafter"/>
</dbReference>
<proteinExistence type="inferred from homology"/>
<evidence type="ECO:0000256" key="5">
    <source>
        <dbReference type="ARBA" id="ARBA00022825"/>
    </source>
</evidence>
<evidence type="ECO:0000256" key="6">
    <source>
        <dbReference type="RuleBase" id="RU003567"/>
    </source>
</evidence>
<dbReference type="GO" id="GO:0004252">
    <property type="term" value="F:serine-type endopeptidase activity"/>
    <property type="evidence" value="ECO:0007669"/>
    <property type="project" value="InterPro"/>
</dbReference>
<name>A0A4U6QN38_9ACTN</name>
<reference evidence="8 9" key="1">
    <citation type="submission" date="2019-05" db="EMBL/GenBank/DDBJ databases">
        <title>Nakamurella sp. N5BH11, whole genome shotgun sequence.</title>
        <authorList>
            <person name="Tuo L."/>
        </authorList>
    </citation>
    <scope>NUCLEOTIDE SEQUENCE [LARGE SCALE GENOMIC DNA]</scope>
    <source>
        <strain evidence="8 9">N5BH11</strain>
    </source>
</reference>
<sequence length="411" mass="43450">MSRRRAIRANARQRWYEIRNEASGSEPAQVLIYGDIGDSWWGESVSASQFVRDLTEVDADAIDFHIHSPGGDAFDGLAIANAIRTHKARTTAYVDGLAASAASYIATAADEVVMGVGAELMIHDAWGMAIGNVEDMTAMADLLGHLSDNIASLYAIKAGGKPEDWRAAMRAETWYSADEAVEAGLADRVASLPAEPAKAAAKDDFDLAVFAHAGRRDAPTPWLPAKAAATYRPPAEPADTTTPTEGADPMSDKLIQGLRARLGVTADAVLDDDGLLAAVDEALNERAQTSTQAPRAALPEGAVLVDSEVLDSLKASAARFNAYEAQRLQDEQTRVVDEAIAVGRIGGGRRDHWLNKFRVDPEGAAADLALFDPGSAVPVDGPRGHAGSAQALIANTADDQAMAAVGWDIKE</sequence>
<keyword evidence="9" id="KW-1185">Reference proteome</keyword>
<dbReference type="Gene3D" id="3.90.226.10">
    <property type="entry name" value="2-enoyl-CoA Hydratase, Chain A, domain 1"/>
    <property type="match status" value="1"/>
</dbReference>
<protein>
    <recommendedName>
        <fullName evidence="6">ATP-dependent Clp protease proteolytic subunit</fullName>
    </recommendedName>
</protein>
<keyword evidence="2" id="KW-0963">Cytoplasm</keyword>
<dbReference type="PANTHER" id="PTHR10381:SF70">
    <property type="entry name" value="ATP-DEPENDENT CLP PROTEASE PROTEOLYTIC SUBUNIT"/>
    <property type="match status" value="1"/>
</dbReference>